<sequence>MIIRNMISSDKDVFLDMSQDFYNSEATLHGFQKKLQAQNLDAFLDGSPYVRCLMLESESPSGNAPVGYALVAHSWSTEAGGPMIILEELYFIPDARGKGGAKFFFQWFFEEYEGRAAGFRLEVAPDNAYVMDIYRKYGYENLDYIQMIKINQ</sequence>
<accession>A0A7G9G7F7</accession>
<feature type="domain" description="N-acetyltransferase" evidence="1">
    <location>
        <begin position="1"/>
        <end position="152"/>
    </location>
</feature>
<dbReference type="KEGG" id="qdo:H9Q78_06385"/>
<name>A0A7G9G7F7_9FIRM</name>
<dbReference type="RefSeq" id="WP_249304400.1">
    <property type="nucleotide sequence ID" value="NZ_CP060634.1"/>
</dbReference>
<dbReference type="AlphaFoldDB" id="A0A7G9G7F7"/>
<proteinExistence type="predicted"/>
<dbReference type="InterPro" id="IPR000182">
    <property type="entry name" value="GNAT_dom"/>
</dbReference>
<dbReference type="EMBL" id="CP060634">
    <property type="protein sequence ID" value="QNM06739.1"/>
    <property type="molecule type" value="Genomic_DNA"/>
</dbReference>
<dbReference type="Proteomes" id="UP000515823">
    <property type="component" value="Chromosome"/>
</dbReference>
<evidence type="ECO:0000259" key="1">
    <source>
        <dbReference type="PROSITE" id="PS51186"/>
    </source>
</evidence>
<keyword evidence="3" id="KW-1185">Reference proteome</keyword>
<dbReference type="Gene3D" id="3.40.630.30">
    <property type="match status" value="1"/>
</dbReference>
<organism evidence="2 3">
    <name type="scientific">Qiania dongpingensis</name>
    <dbReference type="NCBI Taxonomy" id="2763669"/>
    <lineage>
        <taxon>Bacteria</taxon>
        <taxon>Bacillati</taxon>
        <taxon>Bacillota</taxon>
        <taxon>Clostridia</taxon>
        <taxon>Lachnospirales</taxon>
        <taxon>Lachnospiraceae</taxon>
        <taxon>Qiania</taxon>
    </lineage>
</organism>
<dbReference type="Pfam" id="PF00583">
    <property type="entry name" value="Acetyltransf_1"/>
    <property type="match status" value="1"/>
</dbReference>
<keyword evidence="2" id="KW-0808">Transferase</keyword>
<dbReference type="InterPro" id="IPR016181">
    <property type="entry name" value="Acyl_CoA_acyltransferase"/>
</dbReference>
<dbReference type="PROSITE" id="PS51186">
    <property type="entry name" value="GNAT"/>
    <property type="match status" value="1"/>
</dbReference>
<evidence type="ECO:0000313" key="2">
    <source>
        <dbReference type="EMBL" id="QNM06739.1"/>
    </source>
</evidence>
<protein>
    <submittedName>
        <fullName evidence="2">GNAT family N-acetyltransferase</fullName>
    </submittedName>
</protein>
<dbReference type="GO" id="GO:0016747">
    <property type="term" value="F:acyltransferase activity, transferring groups other than amino-acyl groups"/>
    <property type="evidence" value="ECO:0007669"/>
    <property type="project" value="InterPro"/>
</dbReference>
<reference evidence="2 3" key="1">
    <citation type="submission" date="2020-08" db="EMBL/GenBank/DDBJ databases">
        <authorList>
            <person name="Liu C."/>
            <person name="Sun Q."/>
        </authorList>
    </citation>
    <scope>NUCLEOTIDE SEQUENCE [LARGE SCALE GENOMIC DNA]</scope>
    <source>
        <strain evidence="2 3">NSJ-38</strain>
    </source>
</reference>
<evidence type="ECO:0000313" key="3">
    <source>
        <dbReference type="Proteomes" id="UP000515823"/>
    </source>
</evidence>
<dbReference type="SUPFAM" id="SSF55729">
    <property type="entry name" value="Acyl-CoA N-acyltransferases (Nat)"/>
    <property type="match status" value="1"/>
</dbReference>
<gene>
    <name evidence="2" type="ORF">H9Q78_06385</name>
</gene>